<sequence length="678" mass="69328">MMKTVFALLLLFAAAPVWGQAVAAPACPATTVPAWRDAGAVIGGVGGGQYMVRSKLARDGVSGTIGRSALDFSAAGVSTALLPVWDAATLLDARVDGPLTRAIFTLNSAGATVPFSWPFLSDGQRADLDTTPYTSAAGDGLGEQRLAWLRGARSGEIGNPGGVFRRRASILGDMPNSVPLVVGAPQASQPGPDYATFHARYKARRHAVYIGANDGMLHAFDAATGAELFAYVPAVLFPALSALSSPQYRPRAYVDGSAGHAEALLGGRWRSVLAAGMGQGARGVFALDISDPSAFGQGMGSLWEFTDQDDSEMGFVGAAPLLAKFRTGTRGGVAQYRHFALFAGGSASVPGAPGALFLLALDKPASAPWRLGQNYYRFNTPASDPALDNALAPPALALGPDGSVRYAYAGDTQGNLWRFDFTGAAPWPRAVGPGAGARPLFVARDARGQRQSITGRATVLHAPGGGHLVVIGTAGRAAGDAPAQSLYAIHDSLAAPPELVGGRAELAARGGAGPGAGTINGPAFDFGGARKGWYLDFGHARSGGEQLAGVVLAASGALVFNTALAGPNACAAPASRTYVLDALSGFAFDADGSARSGIAAGRPTPGVAAATPLLVRTGSAVGPRDATGRTRTSHRFAIVGRQGGGADPPIVFSLGALAGRLSWREVSNWRELHAKATR</sequence>
<reference evidence="9 10" key="1">
    <citation type="submission" date="2018-04" db="EMBL/GenBank/DDBJ databases">
        <title>Massilia violaceinigra sp. nov., a novel purple-pigmented bacterium isolated from Tianshan glacier, Xinjiang, China.</title>
        <authorList>
            <person name="Wang H."/>
        </authorList>
    </citation>
    <scope>NUCLEOTIDE SEQUENCE [LARGE SCALE GENOMIC DNA]</scope>
    <source>
        <strain evidence="9 10">B448-2</strain>
    </source>
</reference>
<name>A0A2U2HKF7_9BURK</name>
<protein>
    <submittedName>
        <fullName evidence="9">Pilus assembly protein PilY</fullName>
    </submittedName>
</protein>
<dbReference type="GO" id="GO:0009289">
    <property type="term" value="C:pilus"/>
    <property type="evidence" value="ECO:0007669"/>
    <property type="project" value="UniProtKB-SubCell"/>
</dbReference>
<evidence type="ECO:0000313" key="10">
    <source>
        <dbReference type="Proteomes" id="UP000241421"/>
    </source>
</evidence>
<keyword evidence="7" id="KW-0732">Signal</keyword>
<comment type="subcellular location">
    <subcellularLocation>
        <location evidence="1">Fimbrium</location>
    </subcellularLocation>
</comment>
<evidence type="ECO:0000256" key="3">
    <source>
        <dbReference type="ARBA" id="ARBA00022558"/>
    </source>
</evidence>
<proteinExistence type="inferred from homology"/>
<dbReference type="Proteomes" id="UP000241421">
    <property type="component" value="Unassembled WGS sequence"/>
</dbReference>
<evidence type="ECO:0000256" key="2">
    <source>
        <dbReference type="ARBA" id="ARBA00008387"/>
    </source>
</evidence>
<dbReference type="GO" id="GO:0046872">
    <property type="term" value="F:metal ion binding"/>
    <property type="evidence" value="ECO:0007669"/>
    <property type="project" value="UniProtKB-KW"/>
</dbReference>
<feature type="domain" description="PilY1 beta-propeller" evidence="8">
    <location>
        <begin position="171"/>
        <end position="491"/>
    </location>
</feature>
<evidence type="ECO:0000256" key="1">
    <source>
        <dbReference type="ARBA" id="ARBA00004561"/>
    </source>
</evidence>
<evidence type="ECO:0000256" key="7">
    <source>
        <dbReference type="SAM" id="SignalP"/>
    </source>
</evidence>
<evidence type="ECO:0000256" key="5">
    <source>
        <dbReference type="ARBA" id="ARBA00022837"/>
    </source>
</evidence>
<dbReference type="InterPro" id="IPR008707">
    <property type="entry name" value="B-propeller_PilY1"/>
</dbReference>
<organism evidence="9 10">
    <name type="scientific">Massilia glaciei</name>
    <dbReference type="NCBI Taxonomy" id="1524097"/>
    <lineage>
        <taxon>Bacteria</taxon>
        <taxon>Pseudomonadati</taxon>
        <taxon>Pseudomonadota</taxon>
        <taxon>Betaproteobacteria</taxon>
        <taxon>Burkholderiales</taxon>
        <taxon>Oxalobacteraceae</taxon>
        <taxon>Telluria group</taxon>
        <taxon>Massilia</taxon>
    </lineage>
</organism>
<dbReference type="RefSeq" id="WP_106757841.1">
    <property type="nucleotide sequence ID" value="NZ_PXWF02000222.1"/>
</dbReference>
<feature type="signal peptide" evidence="7">
    <location>
        <begin position="1"/>
        <end position="23"/>
    </location>
</feature>
<gene>
    <name evidence="9" type="ORF">C7C56_013180</name>
</gene>
<dbReference type="SUPFAM" id="SSF50998">
    <property type="entry name" value="Quinoprotein alcohol dehydrogenase-like"/>
    <property type="match status" value="1"/>
</dbReference>
<evidence type="ECO:0000256" key="4">
    <source>
        <dbReference type="ARBA" id="ARBA00022723"/>
    </source>
</evidence>
<dbReference type="InterPro" id="IPR011047">
    <property type="entry name" value="Quinoprotein_ADH-like_sf"/>
</dbReference>
<accession>A0A2U2HKF7</accession>
<dbReference type="Pfam" id="PF05567">
    <property type="entry name" value="T4P_PilY1"/>
    <property type="match status" value="1"/>
</dbReference>
<keyword evidence="6" id="KW-0281">Fimbrium</keyword>
<dbReference type="OrthoDB" id="7156875at2"/>
<dbReference type="EMBL" id="PXWF02000222">
    <property type="protein sequence ID" value="PWF47916.1"/>
    <property type="molecule type" value="Genomic_DNA"/>
</dbReference>
<keyword evidence="5" id="KW-0106">Calcium</keyword>
<comment type="caution">
    <text evidence="9">The sequence shown here is derived from an EMBL/GenBank/DDBJ whole genome shotgun (WGS) entry which is preliminary data.</text>
</comment>
<keyword evidence="4" id="KW-0479">Metal-binding</keyword>
<feature type="chain" id="PRO_5015583288" evidence="7">
    <location>
        <begin position="24"/>
        <end position="678"/>
    </location>
</feature>
<keyword evidence="3" id="KW-1029">Fimbrium biogenesis</keyword>
<evidence type="ECO:0000259" key="8">
    <source>
        <dbReference type="Pfam" id="PF05567"/>
    </source>
</evidence>
<evidence type="ECO:0000256" key="6">
    <source>
        <dbReference type="ARBA" id="ARBA00023263"/>
    </source>
</evidence>
<comment type="similarity">
    <text evidence="2">Belongs to the PilY1 family.</text>
</comment>
<keyword evidence="10" id="KW-1185">Reference proteome</keyword>
<dbReference type="AlphaFoldDB" id="A0A2U2HKF7"/>
<evidence type="ECO:0000313" key="9">
    <source>
        <dbReference type="EMBL" id="PWF47916.1"/>
    </source>
</evidence>